<dbReference type="Proteomes" id="UP000306628">
    <property type="component" value="Unassembled WGS sequence"/>
</dbReference>
<dbReference type="AlphaFoldDB" id="A0A5S4GK05"/>
<sequence length="426" mass="43657">MSRNRTAALAALVALGLAATACASGKATGGDSAPATAAAGGDGVKIGPGVTADTIGLSLLTDLTGPYASLGKSLTQAQQLYFEQVNQAGGICGRKIETIVRDHGYDAQKAMASYAEVAPKTAAIPQFIGSPMVTALKDKITTDKILTIPMAWATGLLGSEAIQVTGTTYDIDMVNGVDFLTKEKGIKAGDKIGHLYFEGDYGESALAGSKYASEKLGLSLVEQKIKATDQDMTAQVAAFKKAGVKAVLVSVGPRQAASLVGVALAGGMDVPFVGSNSAYSPQLLDTPAAPALLKDFYYVTAGAPISAPLPAYQKLITDYQAKYAGQPLDSGVAAGWTAAIIVGDALRKACEAKDLSRAGIVAAHRGQKAWEAGLGGVPMDFSVFDQPASRSSYIVKPDKKAVGGATIFKEAAVSDLAKEYSVPPAG</sequence>
<evidence type="ECO:0000256" key="3">
    <source>
        <dbReference type="SAM" id="SignalP"/>
    </source>
</evidence>
<feature type="chain" id="PRO_5024371417" evidence="3">
    <location>
        <begin position="24"/>
        <end position="426"/>
    </location>
</feature>
<dbReference type="InterPro" id="IPR028081">
    <property type="entry name" value="Leu-bd"/>
</dbReference>
<dbReference type="InterPro" id="IPR028082">
    <property type="entry name" value="Peripla_BP_I"/>
</dbReference>
<dbReference type="PROSITE" id="PS51257">
    <property type="entry name" value="PROKAR_LIPOPROTEIN"/>
    <property type="match status" value="1"/>
</dbReference>
<evidence type="ECO:0000256" key="1">
    <source>
        <dbReference type="ARBA" id="ARBA00010062"/>
    </source>
</evidence>
<dbReference type="Pfam" id="PF13458">
    <property type="entry name" value="Peripla_BP_6"/>
    <property type="match status" value="1"/>
</dbReference>
<comment type="similarity">
    <text evidence="1">Belongs to the leucine-binding protein family.</text>
</comment>
<dbReference type="PANTHER" id="PTHR47235:SF1">
    <property type="entry name" value="BLR6548 PROTEIN"/>
    <property type="match status" value="1"/>
</dbReference>
<evidence type="ECO:0000313" key="5">
    <source>
        <dbReference type="EMBL" id="TMR32911.1"/>
    </source>
</evidence>
<dbReference type="RefSeq" id="WP_138691544.1">
    <property type="nucleotide sequence ID" value="NZ_JBHSAZ010000025.1"/>
</dbReference>
<reference evidence="5 6" key="1">
    <citation type="submission" date="2019-05" db="EMBL/GenBank/DDBJ databases">
        <title>Draft genome sequence of Nonomuraea zeae DSM 100528.</title>
        <authorList>
            <person name="Saricaoglu S."/>
            <person name="Isik K."/>
        </authorList>
    </citation>
    <scope>NUCLEOTIDE SEQUENCE [LARGE SCALE GENOMIC DNA]</scope>
    <source>
        <strain evidence="5 6">DSM 100528</strain>
    </source>
</reference>
<evidence type="ECO:0000313" key="6">
    <source>
        <dbReference type="Proteomes" id="UP000306628"/>
    </source>
</evidence>
<dbReference type="SUPFAM" id="SSF53822">
    <property type="entry name" value="Periplasmic binding protein-like I"/>
    <property type="match status" value="1"/>
</dbReference>
<evidence type="ECO:0000256" key="2">
    <source>
        <dbReference type="ARBA" id="ARBA00022729"/>
    </source>
</evidence>
<comment type="caution">
    <text evidence="5">The sequence shown here is derived from an EMBL/GenBank/DDBJ whole genome shotgun (WGS) entry which is preliminary data.</text>
</comment>
<dbReference type="EMBL" id="VCKX01000063">
    <property type="protein sequence ID" value="TMR32911.1"/>
    <property type="molecule type" value="Genomic_DNA"/>
</dbReference>
<dbReference type="OrthoDB" id="26870at2"/>
<keyword evidence="2 3" id="KW-0732">Signal</keyword>
<protein>
    <submittedName>
        <fullName evidence="5">ABC transporter substrate-binding protein</fullName>
    </submittedName>
</protein>
<evidence type="ECO:0000259" key="4">
    <source>
        <dbReference type="Pfam" id="PF13458"/>
    </source>
</evidence>
<dbReference type="Gene3D" id="3.40.50.2300">
    <property type="match status" value="2"/>
</dbReference>
<organism evidence="5 6">
    <name type="scientific">Nonomuraea zeae</name>
    <dbReference type="NCBI Taxonomy" id="1642303"/>
    <lineage>
        <taxon>Bacteria</taxon>
        <taxon>Bacillati</taxon>
        <taxon>Actinomycetota</taxon>
        <taxon>Actinomycetes</taxon>
        <taxon>Streptosporangiales</taxon>
        <taxon>Streptosporangiaceae</taxon>
        <taxon>Nonomuraea</taxon>
    </lineage>
</organism>
<feature type="domain" description="Leucine-binding protein" evidence="4">
    <location>
        <begin position="56"/>
        <end position="398"/>
    </location>
</feature>
<dbReference type="PANTHER" id="PTHR47235">
    <property type="entry name" value="BLR6548 PROTEIN"/>
    <property type="match status" value="1"/>
</dbReference>
<proteinExistence type="inferred from homology"/>
<gene>
    <name evidence="5" type="ORF">ETD85_21475</name>
</gene>
<keyword evidence="6" id="KW-1185">Reference proteome</keyword>
<name>A0A5S4GK05_9ACTN</name>
<feature type="signal peptide" evidence="3">
    <location>
        <begin position="1"/>
        <end position="23"/>
    </location>
</feature>
<accession>A0A5S4GK05</accession>